<dbReference type="PROSITE" id="PS50893">
    <property type="entry name" value="ABC_TRANSPORTER_2"/>
    <property type="match status" value="1"/>
</dbReference>
<dbReference type="EMBL" id="FUHW01000026">
    <property type="protein sequence ID" value="SJM62054.1"/>
    <property type="molecule type" value="Genomic_DNA"/>
</dbReference>
<organism evidence="4 5">
    <name type="scientific">Arthrobacter rhombi</name>
    <dbReference type="NCBI Taxonomy" id="71253"/>
    <lineage>
        <taxon>Bacteria</taxon>
        <taxon>Bacillati</taxon>
        <taxon>Actinomycetota</taxon>
        <taxon>Actinomycetes</taxon>
        <taxon>Micrococcales</taxon>
        <taxon>Micrococcaceae</taxon>
        <taxon>Arthrobacter</taxon>
    </lineage>
</organism>
<name>A0A1R4G1K1_9MICC</name>
<sequence>MGLAIETTDLTKVYRHTAALENVSFGIEKNTICGLLGRNGAGKTTLMSILAGQELKTSGRARVLGAEPFENAAVLAQLSFARENQKYPEEFKVSHVLRAAPWFYAGWDATFAQRLVGEFRLPLKTPIKKLSRGQLSAVAIVVGLASRAPVTFFDEPYLGLDATARGIFYDLLLEDYMEHPRTILMSTHLIDEAANLLEHVVVLQNGRKILDSSVEEATASAFTLSGTASAVAEAAGDRQVLRTQALGGLRSVTIEGAPDERLYADAHASGLEVGPVTLQELVAAHGLLESGESAAAAQPAKKIQTEAKEALR</sequence>
<accession>A0A1R4G1K1</accession>
<dbReference type="AlphaFoldDB" id="A0A1R4G1K1"/>
<dbReference type="InterPro" id="IPR003593">
    <property type="entry name" value="AAA+_ATPase"/>
</dbReference>
<dbReference type="InterPro" id="IPR027417">
    <property type="entry name" value="P-loop_NTPase"/>
</dbReference>
<evidence type="ECO:0000256" key="1">
    <source>
        <dbReference type="ARBA" id="ARBA00022741"/>
    </source>
</evidence>
<dbReference type="SMART" id="SM00382">
    <property type="entry name" value="AAA"/>
    <property type="match status" value="1"/>
</dbReference>
<keyword evidence="5" id="KW-1185">Reference proteome</keyword>
<reference evidence="4 5" key="1">
    <citation type="submission" date="2017-02" db="EMBL/GenBank/DDBJ databases">
        <authorList>
            <person name="Peterson S.W."/>
        </authorList>
    </citation>
    <scope>NUCLEOTIDE SEQUENCE [LARGE SCALE GENOMIC DNA]</scope>
    <source>
        <strain evidence="4 5">B Ar 00.02</strain>
    </source>
</reference>
<dbReference type="InterPro" id="IPR003439">
    <property type="entry name" value="ABC_transporter-like_ATP-bd"/>
</dbReference>
<evidence type="ECO:0000256" key="2">
    <source>
        <dbReference type="ARBA" id="ARBA00022840"/>
    </source>
</evidence>
<dbReference type="GO" id="GO:0005524">
    <property type="term" value="F:ATP binding"/>
    <property type="evidence" value="ECO:0007669"/>
    <property type="project" value="UniProtKB-KW"/>
</dbReference>
<dbReference type="SUPFAM" id="SSF52540">
    <property type="entry name" value="P-loop containing nucleoside triphosphate hydrolases"/>
    <property type="match status" value="1"/>
</dbReference>
<dbReference type="Proteomes" id="UP000195913">
    <property type="component" value="Unassembled WGS sequence"/>
</dbReference>
<dbReference type="Pfam" id="PF00005">
    <property type="entry name" value="ABC_tran"/>
    <property type="match status" value="1"/>
</dbReference>
<proteinExistence type="predicted"/>
<dbReference type="PANTHER" id="PTHR43158">
    <property type="entry name" value="SKFA PEPTIDE EXPORT ATP-BINDING PROTEIN SKFE"/>
    <property type="match status" value="1"/>
</dbReference>
<evidence type="ECO:0000313" key="5">
    <source>
        <dbReference type="Proteomes" id="UP000195913"/>
    </source>
</evidence>
<dbReference type="Gene3D" id="3.40.50.300">
    <property type="entry name" value="P-loop containing nucleotide triphosphate hydrolases"/>
    <property type="match status" value="1"/>
</dbReference>
<dbReference type="CDD" id="cd03230">
    <property type="entry name" value="ABC_DR_subfamily_A"/>
    <property type="match status" value="1"/>
</dbReference>
<dbReference type="GO" id="GO:0016887">
    <property type="term" value="F:ATP hydrolysis activity"/>
    <property type="evidence" value="ECO:0007669"/>
    <property type="project" value="InterPro"/>
</dbReference>
<gene>
    <name evidence="4" type="ORF">FM101_07100</name>
</gene>
<feature type="domain" description="ABC transporter" evidence="3">
    <location>
        <begin position="5"/>
        <end position="230"/>
    </location>
</feature>
<evidence type="ECO:0000259" key="3">
    <source>
        <dbReference type="PROSITE" id="PS50893"/>
    </source>
</evidence>
<keyword evidence="1" id="KW-0547">Nucleotide-binding</keyword>
<protein>
    <submittedName>
        <fullName evidence="4">Putative ABC transporter ATP-binding protein</fullName>
    </submittedName>
</protein>
<dbReference type="RefSeq" id="WP_086997497.1">
    <property type="nucleotide sequence ID" value="NZ_FUHW01000026.1"/>
</dbReference>
<dbReference type="PANTHER" id="PTHR43158:SF5">
    <property type="entry name" value="ABC TRANSPORTER, ATP-BINDING PROTEIN"/>
    <property type="match status" value="1"/>
</dbReference>
<keyword evidence="2 4" id="KW-0067">ATP-binding</keyword>
<evidence type="ECO:0000313" key="4">
    <source>
        <dbReference type="EMBL" id="SJM62054.1"/>
    </source>
</evidence>